<dbReference type="RefSeq" id="WP_015280055.1">
    <property type="nucleotide sequence ID" value="NC_019940.1"/>
</dbReference>
<dbReference type="Proteomes" id="UP000010816">
    <property type="component" value="Chromosome"/>
</dbReference>
<keyword evidence="3" id="KW-1185">Reference proteome</keyword>
<keyword evidence="1" id="KW-0812">Transmembrane</keyword>
<dbReference type="Pfam" id="PF02405">
    <property type="entry name" value="MlaE"/>
    <property type="match status" value="1"/>
</dbReference>
<feature type="transmembrane region" description="Helical" evidence="1">
    <location>
        <begin position="358"/>
        <end position="384"/>
    </location>
</feature>
<feature type="transmembrane region" description="Helical" evidence="1">
    <location>
        <begin position="267"/>
        <end position="286"/>
    </location>
</feature>
<feature type="transmembrane region" description="Helical" evidence="1">
    <location>
        <begin position="180"/>
        <end position="201"/>
    </location>
</feature>
<dbReference type="HOGENOM" id="CLU_045686_0_2_6"/>
<sequence>MTPDAAQTAAPATASLEIERRDGGLLLRLAGPWQLGNRPPGAGDVVAALGDGRSVHQVAFDASDLTDWDTALAVFLWAVQKATSDRDVALDTEGLPEGARRLLTLASAVPAAERSGEKEAPRTGVVTRIGEATLRTWRTLLEALSFLGETVLALLAFFAGRARYRKTDLGLVLQNVGPKALPIVTLISFLVGVILAFVGSIQLSRFGAQIFIADLVGLAMAREMGPMMAAIIMTGRTGAAFAAQIGTMQVNQEVDALKTLGISPIEFLVLPRVLALIFMMPLLTLYADLVGIAGGMAVSVSLFEITFIQYWNETMVALTLQQFAIGLAKGVIFGALIALSGCYQGIKTGGSAAAVGTAATSAVVIAIVAIVVADGLSAVLLNALGL</sequence>
<proteinExistence type="inferred from homology"/>
<keyword evidence="1" id="KW-1133">Transmembrane helix</keyword>
<dbReference type="GO" id="GO:0043190">
    <property type="term" value="C:ATP-binding cassette (ABC) transporter complex"/>
    <property type="evidence" value="ECO:0007669"/>
    <property type="project" value="InterPro"/>
</dbReference>
<keyword evidence="1" id="KW-1003">Cell membrane</keyword>
<evidence type="ECO:0000313" key="2">
    <source>
        <dbReference type="EMBL" id="AGA89910.1"/>
    </source>
</evidence>
<feature type="transmembrane region" description="Helical" evidence="1">
    <location>
        <begin position="323"/>
        <end position="346"/>
    </location>
</feature>
<evidence type="ECO:0000256" key="1">
    <source>
        <dbReference type="RuleBase" id="RU362044"/>
    </source>
</evidence>
<keyword evidence="1" id="KW-0997">Cell inner membrane</keyword>
<evidence type="ECO:0000313" key="3">
    <source>
        <dbReference type="Proteomes" id="UP000010816"/>
    </source>
</evidence>
<protein>
    <submittedName>
        <fullName evidence="2">Conserved hypothetical integral membrane protein</fullName>
    </submittedName>
</protein>
<dbReference type="InterPro" id="IPR030802">
    <property type="entry name" value="Permease_MalE"/>
</dbReference>
<comment type="subcellular location">
    <subcellularLocation>
        <location evidence="1">Cell inner membrane</location>
        <topology evidence="1">Multi-pass membrane protein</topology>
    </subcellularLocation>
</comment>
<accession>L0GX13</accession>
<keyword evidence="1" id="KW-0472">Membrane</keyword>
<name>L0GX13_9GAMM</name>
<feature type="transmembrane region" description="Helical" evidence="1">
    <location>
        <begin position="292"/>
        <end position="311"/>
    </location>
</feature>
<comment type="similarity">
    <text evidence="1">Belongs to the MlaE permease family.</text>
</comment>
<dbReference type="eggNOG" id="COG0767">
    <property type="taxonomic scope" value="Bacteria"/>
</dbReference>
<dbReference type="NCBIfam" id="TIGR00056">
    <property type="entry name" value="MlaE family lipid ABC transporter permease subunit"/>
    <property type="match status" value="1"/>
</dbReference>
<dbReference type="GO" id="GO:0005548">
    <property type="term" value="F:phospholipid transporter activity"/>
    <property type="evidence" value="ECO:0007669"/>
    <property type="project" value="TreeGrafter"/>
</dbReference>
<reference evidence="2 3" key="1">
    <citation type="submission" date="2011-09" db="EMBL/GenBank/DDBJ databases">
        <title>Complete sequence of chromosome of Thioflavicoccus mobilis 8321.</title>
        <authorList>
            <consortium name="US DOE Joint Genome Institute"/>
            <person name="Lucas S."/>
            <person name="Han J."/>
            <person name="Lapidus A."/>
            <person name="Cheng J.-F."/>
            <person name="Goodwin L."/>
            <person name="Pitluck S."/>
            <person name="Peters L."/>
            <person name="Ovchinnikova G."/>
            <person name="Lu M."/>
            <person name="Detter J.C."/>
            <person name="Han C."/>
            <person name="Tapia R."/>
            <person name="Land M."/>
            <person name="Hauser L."/>
            <person name="Kyrpides N."/>
            <person name="Ivanova N."/>
            <person name="Pagani I."/>
            <person name="Vogl K."/>
            <person name="Liu Z."/>
            <person name="Imhoff J."/>
            <person name="Thiel V."/>
            <person name="Frigaard N.-U."/>
            <person name="Bryant D."/>
            <person name="Woyke T."/>
        </authorList>
    </citation>
    <scope>NUCLEOTIDE SEQUENCE [LARGE SCALE GENOMIC DNA]</scope>
    <source>
        <strain evidence="2 3">8321</strain>
    </source>
</reference>
<dbReference type="SUPFAM" id="SSF52091">
    <property type="entry name" value="SpoIIaa-like"/>
    <property type="match status" value="1"/>
</dbReference>
<dbReference type="InterPro" id="IPR003453">
    <property type="entry name" value="ABC_MlaE_roteobac"/>
</dbReference>
<organism evidence="2 3">
    <name type="scientific">Thioflavicoccus mobilis 8321</name>
    <dbReference type="NCBI Taxonomy" id="765912"/>
    <lineage>
        <taxon>Bacteria</taxon>
        <taxon>Pseudomonadati</taxon>
        <taxon>Pseudomonadota</taxon>
        <taxon>Gammaproteobacteria</taxon>
        <taxon>Chromatiales</taxon>
        <taxon>Chromatiaceae</taxon>
        <taxon>Thioflavicoccus</taxon>
    </lineage>
</organism>
<dbReference type="PANTHER" id="PTHR30188">
    <property type="entry name" value="ABC TRANSPORTER PERMEASE PROTEIN-RELATED"/>
    <property type="match status" value="1"/>
</dbReference>
<dbReference type="InterPro" id="IPR036513">
    <property type="entry name" value="STAS_dom_sf"/>
</dbReference>
<dbReference type="KEGG" id="tmb:Thimo_1107"/>
<dbReference type="PANTHER" id="PTHR30188:SF3">
    <property type="entry name" value="ABC TRANSPORTER PERMEASE"/>
    <property type="match status" value="1"/>
</dbReference>
<dbReference type="STRING" id="765912.Thimo_1107"/>
<feature type="transmembrane region" description="Helical" evidence="1">
    <location>
        <begin position="140"/>
        <end position="160"/>
    </location>
</feature>
<gene>
    <name evidence="2" type="ORF">Thimo_1107</name>
</gene>
<dbReference type="AlphaFoldDB" id="L0GX13"/>
<dbReference type="EMBL" id="CP003051">
    <property type="protein sequence ID" value="AGA89910.1"/>
    <property type="molecule type" value="Genomic_DNA"/>
</dbReference>